<dbReference type="GO" id="GO:0007156">
    <property type="term" value="P:homophilic cell adhesion via plasma membrane adhesion molecules"/>
    <property type="evidence" value="ECO:0007669"/>
    <property type="project" value="InterPro"/>
</dbReference>
<dbReference type="AlphaFoldDB" id="A0AAD8ADL1"/>
<dbReference type="Proteomes" id="UP001233999">
    <property type="component" value="Unassembled WGS sequence"/>
</dbReference>
<evidence type="ECO:0000313" key="9">
    <source>
        <dbReference type="Proteomes" id="UP001233999"/>
    </source>
</evidence>
<keyword evidence="4 6" id="KW-0472">Membrane</keyword>
<dbReference type="GO" id="GO:0045296">
    <property type="term" value="F:cadherin binding"/>
    <property type="evidence" value="ECO:0007669"/>
    <property type="project" value="TreeGrafter"/>
</dbReference>
<dbReference type="PANTHER" id="PTHR24027:SF438">
    <property type="entry name" value="CADHERIN 23"/>
    <property type="match status" value="1"/>
</dbReference>
<dbReference type="InterPro" id="IPR015919">
    <property type="entry name" value="Cadherin-like_sf"/>
</dbReference>
<dbReference type="Gene3D" id="2.60.40.60">
    <property type="entry name" value="Cadherins"/>
    <property type="match status" value="3"/>
</dbReference>
<evidence type="ECO:0000256" key="5">
    <source>
        <dbReference type="PROSITE-ProRule" id="PRU00043"/>
    </source>
</evidence>
<proteinExistence type="predicted"/>
<feature type="domain" description="Cadherin" evidence="7">
    <location>
        <begin position="33"/>
        <end position="136"/>
    </location>
</feature>
<feature type="transmembrane region" description="Helical" evidence="6">
    <location>
        <begin position="527"/>
        <end position="552"/>
    </location>
</feature>
<dbReference type="InterPro" id="IPR039808">
    <property type="entry name" value="Cadherin"/>
</dbReference>
<organism evidence="8 9">
    <name type="scientific">Diploptera punctata</name>
    <name type="common">Pacific beetle cockroach</name>
    <dbReference type="NCBI Taxonomy" id="6984"/>
    <lineage>
        <taxon>Eukaryota</taxon>
        <taxon>Metazoa</taxon>
        <taxon>Ecdysozoa</taxon>
        <taxon>Arthropoda</taxon>
        <taxon>Hexapoda</taxon>
        <taxon>Insecta</taxon>
        <taxon>Pterygota</taxon>
        <taxon>Neoptera</taxon>
        <taxon>Polyneoptera</taxon>
        <taxon>Dictyoptera</taxon>
        <taxon>Blattodea</taxon>
        <taxon>Blaberoidea</taxon>
        <taxon>Blaberidae</taxon>
        <taxon>Diplopterinae</taxon>
        <taxon>Diploptera</taxon>
    </lineage>
</organism>
<evidence type="ECO:0000313" key="8">
    <source>
        <dbReference type="EMBL" id="KAJ9597159.1"/>
    </source>
</evidence>
<dbReference type="EMBL" id="JASPKZ010001709">
    <property type="protein sequence ID" value="KAJ9597159.1"/>
    <property type="molecule type" value="Genomic_DNA"/>
</dbReference>
<comment type="caution">
    <text evidence="8">The sequence shown here is derived from an EMBL/GenBank/DDBJ whole genome shotgun (WGS) entry which is preliminary data.</text>
</comment>
<comment type="subcellular location">
    <subcellularLocation>
        <location evidence="1">Membrane</location>
    </subcellularLocation>
</comment>
<name>A0AAD8ADL1_DIPPU</name>
<reference evidence="8" key="1">
    <citation type="journal article" date="2023" name="IScience">
        <title>Live-bearing cockroach genome reveals convergent evolutionary mechanisms linked to viviparity in insects and beyond.</title>
        <authorList>
            <person name="Fouks B."/>
            <person name="Harrison M.C."/>
            <person name="Mikhailova A.A."/>
            <person name="Marchal E."/>
            <person name="English S."/>
            <person name="Carruthers M."/>
            <person name="Jennings E.C."/>
            <person name="Chiamaka E.L."/>
            <person name="Frigard R.A."/>
            <person name="Pippel M."/>
            <person name="Attardo G.M."/>
            <person name="Benoit J.B."/>
            <person name="Bornberg-Bauer E."/>
            <person name="Tobe S.S."/>
        </authorList>
    </citation>
    <scope>NUCLEOTIDE SEQUENCE</scope>
    <source>
        <strain evidence="8">Stay&amp;Tobe</strain>
    </source>
</reference>
<sequence>MDGGSPSLSMDVPFSIYIGDVFTNDGVPFFVRPTINEVAKISENSSIGSPVFQVMATDPDDPNTPNGKISYKFLDDGSDALAFKIGLISTKLLLDREQKENYTLIIVIQDHGDNPQQATRVLQVQVLDIDDHKPNFQTRTNDDEPQVFTIEEEVDVGTEIGTVQAIDEDIGENGMIDYVITYGNEDRLFSINRTSENKGLITVAKRLDREVASEHLLTVKCFKKSLTPRGLQKQYNRQDPSETQVKIKVKDVDDNNPVFTKDNITIGVRLNVPVDTALLTMEAVDIDSDSKPITYKLVNTTFFSLAPSVIDTMPVAANHSMVFRLDNRTGELRTASSMVAFVDGFFELQVSANNTDIPGRQANTTVKIFVLRDRDLLKFIFSKPPTDVRRMLGDFQKEVEKALLLPVSLNIYDTQFYAKEDGSLDFSSTRLCMSILVGKESYDLNDMQSLLQDPNNADLNEVYNKYNVEDVQVCLIVLFYIIFNDLYPYIIFNIMGEIGINHRSYHTIKSLRCAPLIAKAEASWIQLWVLAIACFIGIGALLAGIVTCCLYGSHY</sequence>
<protein>
    <recommendedName>
        <fullName evidence="7">Cadherin domain-containing protein</fullName>
    </recommendedName>
</protein>
<keyword evidence="6" id="KW-1133">Transmembrane helix</keyword>
<dbReference type="PANTHER" id="PTHR24027">
    <property type="entry name" value="CADHERIN-23"/>
    <property type="match status" value="1"/>
</dbReference>
<dbReference type="Pfam" id="PF00028">
    <property type="entry name" value="Cadherin"/>
    <property type="match status" value="2"/>
</dbReference>
<dbReference type="SUPFAM" id="SSF49313">
    <property type="entry name" value="Cadherin-like"/>
    <property type="match status" value="3"/>
</dbReference>
<feature type="domain" description="Cadherin" evidence="7">
    <location>
        <begin position="260"/>
        <end position="387"/>
    </location>
</feature>
<dbReference type="FunFam" id="2.60.40.60:FF:000266">
    <property type="entry name" value="Cadherin 23"/>
    <property type="match status" value="1"/>
</dbReference>
<evidence type="ECO:0000256" key="4">
    <source>
        <dbReference type="ARBA" id="ARBA00023136"/>
    </source>
</evidence>
<dbReference type="GO" id="GO:0005509">
    <property type="term" value="F:calcium ion binding"/>
    <property type="evidence" value="ECO:0007669"/>
    <property type="project" value="UniProtKB-UniRule"/>
</dbReference>
<accession>A0AAD8ADL1</accession>
<dbReference type="PROSITE" id="PS50268">
    <property type="entry name" value="CADHERIN_2"/>
    <property type="match status" value="3"/>
</dbReference>
<evidence type="ECO:0000256" key="1">
    <source>
        <dbReference type="ARBA" id="ARBA00004370"/>
    </source>
</evidence>
<reference evidence="8" key="2">
    <citation type="submission" date="2023-05" db="EMBL/GenBank/DDBJ databases">
        <authorList>
            <person name="Fouks B."/>
        </authorList>
    </citation>
    <scope>NUCLEOTIDE SEQUENCE</scope>
    <source>
        <strain evidence="8">Stay&amp;Tobe</strain>
        <tissue evidence="8">Testes</tissue>
    </source>
</reference>
<dbReference type="GO" id="GO:0016477">
    <property type="term" value="P:cell migration"/>
    <property type="evidence" value="ECO:0007669"/>
    <property type="project" value="TreeGrafter"/>
</dbReference>
<keyword evidence="2" id="KW-0677">Repeat</keyword>
<dbReference type="SMART" id="SM00112">
    <property type="entry name" value="CA"/>
    <property type="match status" value="3"/>
</dbReference>
<evidence type="ECO:0000259" key="7">
    <source>
        <dbReference type="PROSITE" id="PS50268"/>
    </source>
</evidence>
<dbReference type="InterPro" id="IPR002126">
    <property type="entry name" value="Cadherin-like_dom"/>
</dbReference>
<keyword evidence="9" id="KW-1185">Reference proteome</keyword>
<gene>
    <name evidence="8" type="ORF">L9F63_026952</name>
</gene>
<evidence type="ECO:0000256" key="6">
    <source>
        <dbReference type="SAM" id="Phobius"/>
    </source>
</evidence>
<feature type="non-terminal residue" evidence="8">
    <location>
        <position position="555"/>
    </location>
</feature>
<dbReference type="PRINTS" id="PR00205">
    <property type="entry name" value="CADHERIN"/>
</dbReference>
<dbReference type="GO" id="GO:0008013">
    <property type="term" value="F:beta-catenin binding"/>
    <property type="evidence" value="ECO:0007669"/>
    <property type="project" value="TreeGrafter"/>
</dbReference>
<keyword evidence="6" id="KW-0812">Transmembrane</keyword>
<evidence type="ECO:0000256" key="3">
    <source>
        <dbReference type="ARBA" id="ARBA00022837"/>
    </source>
</evidence>
<dbReference type="GO" id="GO:0016342">
    <property type="term" value="C:catenin complex"/>
    <property type="evidence" value="ECO:0007669"/>
    <property type="project" value="TreeGrafter"/>
</dbReference>
<dbReference type="CDD" id="cd11304">
    <property type="entry name" value="Cadherin_repeat"/>
    <property type="match status" value="3"/>
</dbReference>
<evidence type="ECO:0000256" key="2">
    <source>
        <dbReference type="ARBA" id="ARBA00022737"/>
    </source>
</evidence>
<feature type="domain" description="Cadherin" evidence="7">
    <location>
        <begin position="142"/>
        <end position="259"/>
    </location>
</feature>
<keyword evidence="3 5" id="KW-0106">Calcium</keyword>